<gene>
    <name evidence="10" type="primary">tmk</name>
    <name evidence="12" type="ORF">SAMN04490220_8138</name>
</gene>
<dbReference type="GO" id="GO:0006233">
    <property type="term" value="P:dTDP biosynthetic process"/>
    <property type="evidence" value="ECO:0007669"/>
    <property type="project" value="InterPro"/>
</dbReference>
<dbReference type="EC" id="2.7.4.9" evidence="2 10"/>
<dbReference type="Proteomes" id="UP000183407">
    <property type="component" value="Unassembled WGS sequence"/>
</dbReference>
<accession>A0A1H5JFN0</accession>
<keyword evidence="7 10" id="KW-0418">Kinase</keyword>
<dbReference type="PANTHER" id="PTHR10344:SF4">
    <property type="entry name" value="UMP-CMP KINASE 2, MITOCHONDRIAL"/>
    <property type="match status" value="1"/>
</dbReference>
<evidence type="ECO:0000313" key="12">
    <source>
        <dbReference type="EMBL" id="SEE51244.1"/>
    </source>
</evidence>
<keyword evidence="8 10" id="KW-0067">ATP-binding</keyword>
<dbReference type="InterPro" id="IPR018094">
    <property type="entry name" value="Thymidylate_kinase"/>
</dbReference>
<evidence type="ECO:0000256" key="4">
    <source>
        <dbReference type="ARBA" id="ARBA00022679"/>
    </source>
</evidence>
<dbReference type="SUPFAM" id="SSF52540">
    <property type="entry name" value="P-loop containing nucleoside triphosphate hydrolases"/>
    <property type="match status" value="1"/>
</dbReference>
<dbReference type="NCBIfam" id="NF005923">
    <property type="entry name" value="PRK07933.1"/>
    <property type="match status" value="1"/>
</dbReference>
<feature type="domain" description="Thymidylate kinase-like" evidence="11">
    <location>
        <begin position="18"/>
        <end position="201"/>
    </location>
</feature>
<evidence type="ECO:0000256" key="6">
    <source>
        <dbReference type="ARBA" id="ARBA00022741"/>
    </source>
</evidence>
<dbReference type="GO" id="GO:0004798">
    <property type="term" value="F:dTMP kinase activity"/>
    <property type="evidence" value="ECO:0007669"/>
    <property type="project" value="UniProtKB-UniRule"/>
</dbReference>
<name>A0A1H5JFN0_RHOJO</name>
<reference evidence="13" key="1">
    <citation type="submission" date="2016-10" db="EMBL/GenBank/DDBJ databases">
        <authorList>
            <person name="Varghese N."/>
        </authorList>
    </citation>
    <scope>NUCLEOTIDE SEQUENCE [LARGE SCALE GENOMIC DNA]</scope>
    <source>
        <strain evidence="13">DSM 44719</strain>
    </source>
</reference>
<keyword evidence="5 10" id="KW-0545">Nucleotide biosynthesis</keyword>
<dbReference type="HAMAP" id="MF_00165">
    <property type="entry name" value="Thymidylate_kinase"/>
    <property type="match status" value="1"/>
</dbReference>
<dbReference type="GO" id="GO:0006227">
    <property type="term" value="P:dUDP biosynthetic process"/>
    <property type="evidence" value="ECO:0007669"/>
    <property type="project" value="TreeGrafter"/>
</dbReference>
<evidence type="ECO:0000256" key="1">
    <source>
        <dbReference type="ARBA" id="ARBA00009776"/>
    </source>
</evidence>
<comment type="caution">
    <text evidence="10">Lacks conserved residue(s) required for the propagation of feature annotation.</text>
</comment>
<evidence type="ECO:0000256" key="7">
    <source>
        <dbReference type="ARBA" id="ARBA00022777"/>
    </source>
</evidence>
<dbReference type="AlphaFoldDB" id="A0A1H5JFN0"/>
<dbReference type="InterPro" id="IPR039430">
    <property type="entry name" value="Thymidylate_kin-like_dom"/>
</dbReference>
<dbReference type="PANTHER" id="PTHR10344">
    <property type="entry name" value="THYMIDYLATE KINASE"/>
    <property type="match status" value="1"/>
</dbReference>
<proteinExistence type="inferred from homology"/>
<dbReference type="CDD" id="cd01672">
    <property type="entry name" value="TMPK"/>
    <property type="match status" value="1"/>
</dbReference>
<evidence type="ECO:0000313" key="13">
    <source>
        <dbReference type="Proteomes" id="UP000183407"/>
    </source>
</evidence>
<protein>
    <recommendedName>
        <fullName evidence="3 10">Thymidylate kinase</fullName>
        <ecNumber evidence="2 10">2.7.4.9</ecNumber>
    </recommendedName>
    <alternativeName>
        <fullName evidence="10">dTMP kinase</fullName>
    </alternativeName>
</protein>
<evidence type="ECO:0000256" key="10">
    <source>
        <dbReference type="HAMAP-Rule" id="MF_00165"/>
    </source>
</evidence>
<evidence type="ECO:0000256" key="9">
    <source>
        <dbReference type="ARBA" id="ARBA00048743"/>
    </source>
</evidence>
<keyword evidence="6 10" id="KW-0547">Nucleotide-binding</keyword>
<comment type="function">
    <text evidence="10">Phosphorylation of dTMP to form dTDP in both de novo and salvage pathways of dTTP synthesis.</text>
</comment>
<evidence type="ECO:0000256" key="3">
    <source>
        <dbReference type="ARBA" id="ARBA00017144"/>
    </source>
</evidence>
<evidence type="ECO:0000256" key="2">
    <source>
        <dbReference type="ARBA" id="ARBA00012980"/>
    </source>
</evidence>
<keyword evidence="4 10" id="KW-0808">Transferase</keyword>
<comment type="similarity">
    <text evidence="1 10">Belongs to the thymidylate kinase family.</text>
</comment>
<dbReference type="InterPro" id="IPR027417">
    <property type="entry name" value="P-loop_NTPase"/>
</dbReference>
<dbReference type="GO" id="GO:0006235">
    <property type="term" value="P:dTTP biosynthetic process"/>
    <property type="evidence" value="ECO:0007669"/>
    <property type="project" value="UniProtKB-UniRule"/>
</dbReference>
<dbReference type="EMBL" id="FNTL01000004">
    <property type="protein sequence ID" value="SEE51244.1"/>
    <property type="molecule type" value="Genomic_DNA"/>
</dbReference>
<evidence type="ECO:0000259" key="11">
    <source>
        <dbReference type="Pfam" id="PF02223"/>
    </source>
</evidence>
<dbReference type="GO" id="GO:0005524">
    <property type="term" value="F:ATP binding"/>
    <property type="evidence" value="ECO:0007669"/>
    <property type="project" value="UniProtKB-UniRule"/>
</dbReference>
<dbReference type="GO" id="GO:0005829">
    <property type="term" value="C:cytosol"/>
    <property type="evidence" value="ECO:0007669"/>
    <property type="project" value="TreeGrafter"/>
</dbReference>
<sequence>MRTGRGIAFFLVGTLIALEGLDGAGKRTLVGAAVAHLTRQGMTVGTLDFPRYGRSVHADLASEALKGAHGDLSESVHAMAVMFALDRSGAVGELSALLADHDLVILDRYVASNAAYGAARLHQRADEEFVGWVENLEFERLGLPRPDLQLYLDVPVALAEQRARGRESADASRALDAYERDRGLQERTGEVYRELAAKEWISPWWVLTPDTDPVTLAENLALWKDSTARRDEKEHGTP</sequence>
<organism evidence="12 13">
    <name type="scientific">Rhodococcus jostii</name>
    <dbReference type="NCBI Taxonomy" id="132919"/>
    <lineage>
        <taxon>Bacteria</taxon>
        <taxon>Bacillati</taxon>
        <taxon>Actinomycetota</taxon>
        <taxon>Actinomycetes</taxon>
        <taxon>Mycobacteriales</taxon>
        <taxon>Nocardiaceae</taxon>
        <taxon>Rhodococcus</taxon>
    </lineage>
</organism>
<dbReference type="Pfam" id="PF02223">
    <property type="entry name" value="Thymidylate_kin"/>
    <property type="match status" value="1"/>
</dbReference>
<dbReference type="Gene3D" id="3.40.50.300">
    <property type="entry name" value="P-loop containing nucleotide triphosphate hydrolases"/>
    <property type="match status" value="1"/>
</dbReference>
<evidence type="ECO:0000256" key="8">
    <source>
        <dbReference type="ARBA" id="ARBA00022840"/>
    </source>
</evidence>
<evidence type="ECO:0000256" key="5">
    <source>
        <dbReference type="ARBA" id="ARBA00022727"/>
    </source>
</evidence>
<comment type="catalytic activity">
    <reaction evidence="9 10">
        <text>dTMP + ATP = dTDP + ADP</text>
        <dbReference type="Rhea" id="RHEA:13517"/>
        <dbReference type="ChEBI" id="CHEBI:30616"/>
        <dbReference type="ChEBI" id="CHEBI:58369"/>
        <dbReference type="ChEBI" id="CHEBI:63528"/>
        <dbReference type="ChEBI" id="CHEBI:456216"/>
        <dbReference type="EC" id="2.7.4.9"/>
    </reaction>
</comment>